<dbReference type="AlphaFoldDB" id="A0A7C3EL17"/>
<dbReference type="SUPFAM" id="SSF52540">
    <property type="entry name" value="P-loop containing nucleoside triphosphate hydrolases"/>
    <property type="match status" value="1"/>
</dbReference>
<evidence type="ECO:0000256" key="1">
    <source>
        <dbReference type="ARBA" id="ARBA00022741"/>
    </source>
</evidence>
<comment type="caution">
    <text evidence="5">The sequence shown here is derived from an EMBL/GenBank/DDBJ whole genome shotgun (WGS) entry which is preliminary data.</text>
</comment>
<dbReference type="GO" id="GO:0030983">
    <property type="term" value="F:mismatched DNA binding"/>
    <property type="evidence" value="ECO:0007669"/>
    <property type="project" value="InterPro"/>
</dbReference>
<keyword evidence="2" id="KW-0067">ATP-binding</keyword>
<evidence type="ECO:0000259" key="4">
    <source>
        <dbReference type="SMART" id="SM00534"/>
    </source>
</evidence>
<feature type="domain" description="DNA mismatch repair proteins mutS family" evidence="4">
    <location>
        <begin position="348"/>
        <end position="532"/>
    </location>
</feature>
<dbReference type="Gene3D" id="3.40.50.300">
    <property type="entry name" value="P-loop containing nucleotide triphosphate hydrolases"/>
    <property type="match status" value="1"/>
</dbReference>
<dbReference type="GO" id="GO:0140664">
    <property type="term" value="F:ATP-dependent DNA damage sensor activity"/>
    <property type="evidence" value="ECO:0007669"/>
    <property type="project" value="InterPro"/>
</dbReference>
<name>A0A7C3EL17_9SPIR</name>
<dbReference type="GO" id="GO:0005524">
    <property type="term" value="F:ATP binding"/>
    <property type="evidence" value="ECO:0007669"/>
    <property type="project" value="UniProtKB-KW"/>
</dbReference>
<proteinExistence type="predicted"/>
<accession>A0A7C3EL17</accession>
<dbReference type="SMART" id="SM00534">
    <property type="entry name" value="MUTSac"/>
    <property type="match status" value="1"/>
</dbReference>
<dbReference type="InterPro" id="IPR045076">
    <property type="entry name" value="MutS"/>
</dbReference>
<dbReference type="InterPro" id="IPR000432">
    <property type="entry name" value="DNA_mismatch_repair_MutS_C"/>
</dbReference>
<evidence type="ECO:0000256" key="2">
    <source>
        <dbReference type="ARBA" id="ARBA00022840"/>
    </source>
</evidence>
<organism evidence="5">
    <name type="scientific">Gracilinema caldarium</name>
    <dbReference type="NCBI Taxonomy" id="215591"/>
    <lineage>
        <taxon>Bacteria</taxon>
        <taxon>Pseudomonadati</taxon>
        <taxon>Spirochaetota</taxon>
        <taxon>Spirochaetia</taxon>
        <taxon>Spirochaetales</taxon>
        <taxon>Breznakiellaceae</taxon>
        <taxon>Gracilinema</taxon>
    </lineage>
</organism>
<reference evidence="5" key="1">
    <citation type="journal article" date="2020" name="mSystems">
        <title>Genome- and Community-Level Interaction Insights into Carbon Utilization and Element Cycling Functions of Hydrothermarchaeota in Hydrothermal Sediment.</title>
        <authorList>
            <person name="Zhou Z."/>
            <person name="Liu Y."/>
            <person name="Xu W."/>
            <person name="Pan J."/>
            <person name="Luo Z.H."/>
            <person name="Li M."/>
        </authorList>
    </citation>
    <scope>NUCLEOTIDE SEQUENCE [LARGE SCALE GENOMIC DNA]</scope>
    <source>
        <strain evidence="5">SpSt-503</strain>
    </source>
</reference>
<keyword evidence="1" id="KW-0547">Nucleotide-binding</keyword>
<dbReference type="PANTHER" id="PTHR11361">
    <property type="entry name" value="DNA MISMATCH REPAIR PROTEIN MUTS FAMILY MEMBER"/>
    <property type="match status" value="1"/>
</dbReference>
<protein>
    <submittedName>
        <fullName evidence="5">DNA mismatch repair protein MutS</fullName>
    </submittedName>
</protein>
<dbReference type="PANTHER" id="PTHR11361:SF34">
    <property type="entry name" value="DNA MISMATCH REPAIR PROTEIN MSH1, MITOCHONDRIAL"/>
    <property type="match status" value="1"/>
</dbReference>
<dbReference type="InterPro" id="IPR027417">
    <property type="entry name" value="P-loop_NTPase"/>
</dbReference>
<dbReference type="GO" id="GO:0005829">
    <property type="term" value="C:cytosol"/>
    <property type="evidence" value="ECO:0007669"/>
    <property type="project" value="TreeGrafter"/>
</dbReference>
<evidence type="ECO:0000256" key="3">
    <source>
        <dbReference type="ARBA" id="ARBA00023125"/>
    </source>
</evidence>
<evidence type="ECO:0000313" key="5">
    <source>
        <dbReference type="EMBL" id="HFH29609.1"/>
    </source>
</evidence>
<dbReference type="EMBL" id="DSVL01000272">
    <property type="protein sequence ID" value="HFH29609.1"/>
    <property type="molecule type" value="Genomic_DNA"/>
</dbReference>
<gene>
    <name evidence="5" type="ORF">ENS59_08890</name>
</gene>
<dbReference type="Pfam" id="PF00488">
    <property type="entry name" value="MutS_V"/>
    <property type="match status" value="1"/>
</dbReference>
<sequence length="553" mass="63632">MTPSDRVPIRDIKQRKERSMPSISLLFPNPEDPRRRETRSMPGYFIDLNLDQILSAITGWLPDYGLETIFYQNLRSLDEIRYRQHIFQDLEQPELLQGFKTFSSTLRSVRRTLGSLEKLYNPWHRRGWFLESARVYQGAVESLFSMLQQIPLRSRGFLALREYLTQYRASAQFQNLTNEIETLNKDLSSIRYSIVIKGLTVRVKKYEGEPDYSSDIESFFSRFRQGDAKNYIVKMNEPVGLSSVETQILSGVATLFPEIFSHLNTFCENFNVYIDETLDSVERELQFYITYLDYIRPVQNAGLPFCYPDFDTSKNLDILDLYDLVLAKKLQGPSALVVTNDLEISGKERIVVITGPNQGGKTTFARAVGQLHHLGALGFPVPGRRARLLLADTIYTHFEREETTKSQRGRLHEELIALHTNLEHATETSLFILNEIFSSTTLKDALYLSSRILEQILKLDALAICVTFLDELSVLNDQVVSMVTSIDPVDPSIRTFKVIRRPADGLAYARSIAEKYHLTYEWIHKRFQNKQTDITASPQHQSLVTAATEEVRR</sequence>
<dbReference type="GO" id="GO:0006298">
    <property type="term" value="P:mismatch repair"/>
    <property type="evidence" value="ECO:0007669"/>
    <property type="project" value="InterPro"/>
</dbReference>
<keyword evidence="3" id="KW-0238">DNA-binding</keyword>